<evidence type="ECO:0000259" key="1">
    <source>
        <dbReference type="Pfam" id="PF13088"/>
    </source>
</evidence>
<dbReference type="InterPro" id="IPR011040">
    <property type="entry name" value="Sialidase"/>
</dbReference>
<dbReference type="SUPFAM" id="SSF50939">
    <property type="entry name" value="Sialidases"/>
    <property type="match status" value="1"/>
</dbReference>
<proteinExistence type="predicted"/>
<dbReference type="PANTHER" id="PTHR43752">
    <property type="entry name" value="BNR/ASP-BOX REPEAT FAMILY PROTEIN"/>
    <property type="match status" value="1"/>
</dbReference>
<dbReference type="InterPro" id="IPR036278">
    <property type="entry name" value="Sialidase_sf"/>
</dbReference>
<sequence length="157" mass="17772">MDGWMMERGRKKDEDGIRTASMDLINPLGEVERCHEKIARWWKNLPFLLGNGRLLCGLSVESWKSWGAWLEVTEDAGRTWKKYGPILVKNETLGVIQPVPYQSTRGTIRVLLRSSQTIGWVCVADSTDGGVTWSYAHNNPDHGWACTCLIHIQSNTD</sequence>
<accession>A0A0E0J1Z7</accession>
<dbReference type="Gramene" id="ONIVA11G13210.1">
    <property type="protein sequence ID" value="ONIVA11G13210.1"/>
    <property type="gene ID" value="ONIVA11G13210"/>
</dbReference>
<reference evidence="2" key="1">
    <citation type="submission" date="2015-04" db="UniProtKB">
        <authorList>
            <consortium name="EnsemblPlants"/>
        </authorList>
    </citation>
    <scope>IDENTIFICATION</scope>
    <source>
        <strain evidence="2">SL10</strain>
    </source>
</reference>
<dbReference type="Gene3D" id="2.120.10.10">
    <property type="match status" value="1"/>
</dbReference>
<name>A0A0E0J1Z7_ORYNI</name>
<reference evidence="2" key="2">
    <citation type="submission" date="2018-04" db="EMBL/GenBank/DDBJ databases">
        <title>OnivRS2 (Oryza nivara Reference Sequence Version 2).</title>
        <authorList>
            <person name="Zhang J."/>
            <person name="Kudrna D."/>
            <person name="Lee S."/>
            <person name="Talag J."/>
            <person name="Rajasekar S."/>
            <person name="Welchert J."/>
            <person name="Hsing Y.-I."/>
            <person name="Wing R.A."/>
        </authorList>
    </citation>
    <scope>NUCLEOTIDE SEQUENCE [LARGE SCALE GENOMIC DNA]</scope>
    <source>
        <strain evidence="2">SL10</strain>
    </source>
</reference>
<dbReference type="AlphaFoldDB" id="A0A0E0J1Z7"/>
<protein>
    <recommendedName>
        <fullName evidence="1">Sialidase domain-containing protein</fullName>
    </recommendedName>
</protein>
<dbReference type="eggNOG" id="ENOG502QTE2">
    <property type="taxonomic scope" value="Eukaryota"/>
</dbReference>
<feature type="domain" description="Sialidase" evidence="1">
    <location>
        <begin position="42"/>
        <end position="137"/>
    </location>
</feature>
<dbReference type="Proteomes" id="UP000006591">
    <property type="component" value="Chromosome 11"/>
</dbReference>
<keyword evidence="3" id="KW-1185">Reference proteome</keyword>
<dbReference type="HOGENOM" id="CLU_1680727_0_0_1"/>
<organism evidence="2">
    <name type="scientific">Oryza nivara</name>
    <name type="common">Indian wild rice</name>
    <name type="synonym">Oryza sativa f. spontanea</name>
    <dbReference type="NCBI Taxonomy" id="4536"/>
    <lineage>
        <taxon>Eukaryota</taxon>
        <taxon>Viridiplantae</taxon>
        <taxon>Streptophyta</taxon>
        <taxon>Embryophyta</taxon>
        <taxon>Tracheophyta</taxon>
        <taxon>Spermatophyta</taxon>
        <taxon>Magnoliopsida</taxon>
        <taxon>Liliopsida</taxon>
        <taxon>Poales</taxon>
        <taxon>Poaceae</taxon>
        <taxon>BOP clade</taxon>
        <taxon>Oryzoideae</taxon>
        <taxon>Oryzeae</taxon>
        <taxon>Oryzinae</taxon>
        <taxon>Oryza</taxon>
    </lineage>
</organism>
<dbReference type="EnsemblPlants" id="ONIVA11G13210.1">
    <property type="protein sequence ID" value="ONIVA11G13210.1"/>
    <property type="gene ID" value="ONIVA11G13210"/>
</dbReference>
<dbReference type="CDD" id="cd15482">
    <property type="entry name" value="Sialidase_non-viral"/>
    <property type="match status" value="1"/>
</dbReference>
<dbReference type="Pfam" id="PF13088">
    <property type="entry name" value="BNR_2"/>
    <property type="match status" value="1"/>
</dbReference>
<dbReference type="OMA" id="TWSYAHN"/>
<dbReference type="PANTHER" id="PTHR43752:SF2">
    <property type="entry name" value="BNR_ASP-BOX REPEAT FAMILY PROTEIN"/>
    <property type="match status" value="1"/>
</dbReference>
<evidence type="ECO:0000313" key="2">
    <source>
        <dbReference type="EnsemblPlants" id="ONIVA11G13210.1"/>
    </source>
</evidence>
<evidence type="ECO:0000313" key="3">
    <source>
        <dbReference type="Proteomes" id="UP000006591"/>
    </source>
</evidence>